<proteinExistence type="predicted"/>
<reference evidence="1" key="1">
    <citation type="journal article" date="2022" name="Int. J. Syst. Evol. Microbiol.">
        <title>Pseudomonas aegrilactucae sp. nov. and Pseudomonas morbosilactucae sp. nov., pathogens causing bacterial rot of lettuce in Japan.</title>
        <authorList>
            <person name="Sawada H."/>
            <person name="Fujikawa T."/>
            <person name="Satou M."/>
        </authorList>
    </citation>
    <scope>NUCLEOTIDE SEQUENCE</scope>
    <source>
        <strain evidence="1">0166_1</strain>
    </source>
</reference>
<dbReference type="EMBL" id="CP087164">
    <property type="protein sequence ID" value="UGS34539.1"/>
    <property type="molecule type" value="Genomic_DNA"/>
</dbReference>
<evidence type="ECO:0000313" key="1">
    <source>
        <dbReference type="EMBL" id="UGS34539.1"/>
    </source>
</evidence>
<protein>
    <submittedName>
        <fullName evidence="1">Uncharacterized protein</fullName>
    </submittedName>
</protein>
<evidence type="ECO:0000313" key="2">
    <source>
        <dbReference type="Proteomes" id="UP001162834"/>
    </source>
</evidence>
<organism evidence="1 2">
    <name type="scientific">Capillimicrobium parvum</name>
    <dbReference type="NCBI Taxonomy" id="2884022"/>
    <lineage>
        <taxon>Bacteria</taxon>
        <taxon>Bacillati</taxon>
        <taxon>Actinomycetota</taxon>
        <taxon>Thermoleophilia</taxon>
        <taxon>Solirubrobacterales</taxon>
        <taxon>Capillimicrobiaceae</taxon>
        <taxon>Capillimicrobium</taxon>
    </lineage>
</organism>
<dbReference type="AlphaFoldDB" id="A0A9E6XU83"/>
<accession>A0A9E6XU83</accession>
<gene>
    <name evidence="1" type="ORF">DSM104329_00917</name>
</gene>
<sequence length="50" mass="5655">MCLLALNGLRVSEVVGANVADLGLERGHCTLALRRKGGRRWRSRRRRPAR</sequence>
<dbReference type="SUPFAM" id="SSF56349">
    <property type="entry name" value="DNA breaking-rejoining enzymes"/>
    <property type="match status" value="1"/>
</dbReference>
<dbReference type="Proteomes" id="UP001162834">
    <property type="component" value="Chromosome"/>
</dbReference>
<name>A0A9E6XU83_9ACTN</name>
<keyword evidence="2" id="KW-1185">Reference proteome</keyword>
<dbReference type="GO" id="GO:0003677">
    <property type="term" value="F:DNA binding"/>
    <property type="evidence" value="ECO:0007669"/>
    <property type="project" value="InterPro"/>
</dbReference>
<dbReference type="KEGG" id="sbae:DSM104329_00917"/>
<dbReference type="InterPro" id="IPR011010">
    <property type="entry name" value="DNA_brk_join_enz"/>
</dbReference>